<evidence type="ECO:0000313" key="4">
    <source>
        <dbReference type="Proteomes" id="UP000191518"/>
    </source>
</evidence>
<dbReference type="STRING" id="29845.A0A1V6SDH1"/>
<evidence type="ECO:0000313" key="3">
    <source>
        <dbReference type="EMBL" id="OQE11633.1"/>
    </source>
</evidence>
<feature type="compositionally biased region" description="Basic and acidic residues" evidence="2">
    <location>
        <begin position="435"/>
        <end position="447"/>
    </location>
</feature>
<feature type="compositionally biased region" description="Polar residues" evidence="2">
    <location>
        <begin position="65"/>
        <end position="75"/>
    </location>
</feature>
<evidence type="ECO:0000256" key="1">
    <source>
        <dbReference type="SAM" id="Coils"/>
    </source>
</evidence>
<evidence type="ECO:0008006" key="5">
    <source>
        <dbReference type="Google" id="ProtNLM"/>
    </source>
</evidence>
<evidence type="ECO:0000256" key="2">
    <source>
        <dbReference type="SAM" id="MobiDB-lite"/>
    </source>
</evidence>
<dbReference type="OrthoDB" id="5342758at2759"/>
<organism evidence="3 4">
    <name type="scientific">Penicillium vulpinum</name>
    <dbReference type="NCBI Taxonomy" id="29845"/>
    <lineage>
        <taxon>Eukaryota</taxon>
        <taxon>Fungi</taxon>
        <taxon>Dikarya</taxon>
        <taxon>Ascomycota</taxon>
        <taxon>Pezizomycotina</taxon>
        <taxon>Eurotiomycetes</taxon>
        <taxon>Eurotiomycetidae</taxon>
        <taxon>Eurotiales</taxon>
        <taxon>Aspergillaceae</taxon>
        <taxon>Penicillium</taxon>
    </lineage>
</organism>
<feature type="compositionally biased region" description="Basic and acidic residues" evidence="2">
    <location>
        <begin position="411"/>
        <end position="420"/>
    </location>
</feature>
<sequence length="460" mass="51620">MSTLLQQSFRGKRLPPVPAGASVYHHDPLLYVERQTRHIQRNLQVLIDAQSDGLLSVLGGPQSDHISTGSLTPTLSSNASRSQSSSTVPTRQPPPKKIGLRAAREGIFQSIYDLLKLREEEREILTSQTNERDNALHDIESFLSRRNGLEEAINTIHGDEESRRSKQLEEEARDLEADMHELETRLYEMKAKHRHLLNEISNISNSVDAKLSSYTESLSLLESDIRNYLRDPPLQPLSRSSGESTFHSLNPKRRTLDMAQDHWNTEQVSLHNRQQKVDAEILALEEGGGVWKQAVSDVTGFEKRLQANMRHYVEMTTATTESGGSTPTGYKDGLVRSILDDLDKTTHRVQSHLELAEDKDWKLLVCCIAAELEALREARGLLLPAFGLPGPEDDAPLHSTSPRASLLVDHGLERAHEDLRASPLENDDPEPPADLLKDTDPHHSDTRSEEDDEPDPSWLT</sequence>
<feature type="compositionally biased region" description="Acidic residues" evidence="2">
    <location>
        <begin position="448"/>
        <end position="460"/>
    </location>
</feature>
<dbReference type="EMBL" id="MDYP01000002">
    <property type="protein sequence ID" value="OQE11633.1"/>
    <property type="molecule type" value="Genomic_DNA"/>
</dbReference>
<keyword evidence="1" id="KW-0175">Coiled coil</keyword>
<gene>
    <name evidence="3" type="ORF">PENVUL_c002G05148</name>
</gene>
<protein>
    <recommendedName>
        <fullName evidence="5">Autophagy-related protein Atg28</fullName>
    </recommendedName>
</protein>
<name>A0A1V6SDH1_9EURO</name>
<keyword evidence="4" id="KW-1185">Reference proteome</keyword>
<proteinExistence type="predicted"/>
<feature type="coiled-coil region" evidence="1">
    <location>
        <begin position="158"/>
        <end position="199"/>
    </location>
</feature>
<feature type="region of interest" description="Disordered" evidence="2">
    <location>
        <begin position="411"/>
        <end position="460"/>
    </location>
</feature>
<accession>A0A1V6SDH1</accession>
<dbReference type="Proteomes" id="UP000191518">
    <property type="component" value="Unassembled WGS sequence"/>
</dbReference>
<comment type="caution">
    <text evidence="3">The sequence shown here is derived from an EMBL/GenBank/DDBJ whole genome shotgun (WGS) entry which is preliminary data.</text>
</comment>
<reference evidence="4" key="1">
    <citation type="journal article" date="2017" name="Nat. Microbiol.">
        <title>Global analysis of biosynthetic gene clusters reveals vast potential of secondary metabolite production in Penicillium species.</title>
        <authorList>
            <person name="Nielsen J.C."/>
            <person name="Grijseels S."/>
            <person name="Prigent S."/>
            <person name="Ji B."/>
            <person name="Dainat J."/>
            <person name="Nielsen K.F."/>
            <person name="Frisvad J.C."/>
            <person name="Workman M."/>
            <person name="Nielsen J."/>
        </authorList>
    </citation>
    <scope>NUCLEOTIDE SEQUENCE [LARGE SCALE GENOMIC DNA]</scope>
    <source>
        <strain evidence="4">IBT 29486</strain>
    </source>
</reference>
<feature type="region of interest" description="Disordered" evidence="2">
    <location>
        <begin position="65"/>
        <end position="99"/>
    </location>
</feature>
<dbReference type="AlphaFoldDB" id="A0A1V6SDH1"/>
<feature type="compositionally biased region" description="Low complexity" evidence="2">
    <location>
        <begin position="76"/>
        <end position="86"/>
    </location>
</feature>